<dbReference type="SMART" id="SM00360">
    <property type="entry name" value="RRM"/>
    <property type="match status" value="1"/>
</dbReference>
<dbReference type="Proteomes" id="UP001152622">
    <property type="component" value="Chromosome 12"/>
</dbReference>
<dbReference type="Gene3D" id="1.10.1900.10">
    <property type="entry name" value="c-terminal domain of poly(a) binding protein"/>
    <property type="match status" value="3"/>
</dbReference>
<dbReference type="PANTHER" id="PTHR48030:SF3">
    <property type="entry name" value="SPLICING FACTOR 3B SUBUNIT 4"/>
    <property type="match status" value="1"/>
</dbReference>
<dbReference type="SUPFAM" id="SSF63570">
    <property type="entry name" value="PABC (PABP) domain"/>
    <property type="match status" value="3"/>
</dbReference>
<dbReference type="GO" id="GO:0003723">
    <property type="term" value="F:RNA binding"/>
    <property type="evidence" value="ECO:0007669"/>
    <property type="project" value="UniProtKB-UniRule"/>
</dbReference>
<feature type="domain" description="PABC" evidence="5">
    <location>
        <begin position="223"/>
        <end position="345"/>
    </location>
</feature>
<dbReference type="PANTHER" id="PTHR48030">
    <property type="entry name" value="SPLICING FACTOR 3B SUBUNIT 4"/>
    <property type="match status" value="1"/>
</dbReference>
<dbReference type="Pfam" id="PF00076">
    <property type="entry name" value="RRM_1"/>
    <property type="match status" value="1"/>
</dbReference>
<dbReference type="GO" id="GO:0005730">
    <property type="term" value="C:nucleolus"/>
    <property type="evidence" value="ECO:0007669"/>
    <property type="project" value="TreeGrafter"/>
</dbReference>
<organism evidence="6 7">
    <name type="scientific">Synaphobranchus kaupii</name>
    <name type="common">Kaup's arrowtooth eel</name>
    <dbReference type="NCBI Taxonomy" id="118154"/>
    <lineage>
        <taxon>Eukaryota</taxon>
        <taxon>Metazoa</taxon>
        <taxon>Chordata</taxon>
        <taxon>Craniata</taxon>
        <taxon>Vertebrata</taxon>
        <taxon>Euteleostomi</taxon>
        <taxon>Actinopterygii</taxon>
        <taxon>Neopterygii</taxon>
        <taxon>Teleostei</taxon>
        <taxon>Anguilliformes</taxon>
        <taxon>Synaphobranchidae</taxon>
        <taxon>Synaphobranchus</taxon>
    </lineage>
</organism>
<dbReference type="Gene3D" id="3.30.70.330">
    <property type="match status" value="1"/>
</dbReference>
<reference evidence="6" key="1">
    <citation type="journal article" date="2023" name="Science">
        <title>Genome structures resolve the early diversification of teleost fishes.</title>
        <authorList>
            <person name="Parey E."/>
            <person name="Louis A."/>
            <person name="Montfort J."/>
            <person name="Bouchez O."/>
            <person name="Roques C."/>
            <person name="Iampietro C."/>
            <person name="Lluch J."/>
            <person name="Castinel A."/>
            <person name="Donnadieu C."/>
            <person name="Desvignes T."/>
            <person name="Floi Bucao C."/>
            <person name="Jouanno E."/>
            <person name="Wen M."/>
            <person name="Mejri S."/>
            <person name="Dirks R."/>
            <person name="Jansen H."/>
            <person name="Henkel C."/>
            <person name="Chen W.J."/>
            <person name="Zahm M."/>
            <person name="Cabau C."/>
            <person name="Klopp C."/>
            <person name="Thompson A.W."/>
            <person name="Robinson-Rechavi M."/>
            <person name="Braasch I."/>
            <person name="Lecointre G."/>
            <person name="Bobe J."/>
            <person name="Postlethwait J.H."/>
            <person name="Berthelot C."/>
            <person name="Roest Crollius H."/>
            <person name="Guiguen Y."/>
        </authorList>
    </citation>
    <scope>NUCLEOTIDE SEQUENCE</scope>
    <source>
        <strain evidence="6">WJC10195</strain>
    </source>
</reference>
<accession>A0A9Q1IKC8</accession>
<feature type="region of interest" description="Disordered" evidence="3">
    <location>
        <begin position="353"/>
        <end position="385"/>
    </location>
</feature>
<evidence type="ECO:0000256" key="2">
    <source>
        <dbReference type="PROSITE-ProRule" id="PRU00176"/>
    </source>
</evidence>
<evidence type="ECO:0000313" key="6">
    <source>
        <dbReference type="EMBL" id="KAJ8345100.1"/>
    </source>
</evidence>
<evidence type="ECO:0000256" key="3">
    <source>
        <dbReference type="SAM" id="MobiDB-lite"/>
    </source>
</evidence>
<dbReference type="InterPro" id="IPR034364">
    <property type="entry name" value="PABP_RRM1"/>
</dbReference>
<sequence>MSASAPNYLNTTLYVGNLHYAVTEGILFDKFSRAGPVMSIRVCRNAITRRSLGYAYVNFQEPAGAEYAMKTMNFELIMGRPIRIMWSQRDPSLRKNGVGKIFIKNLENSIDSLALSNMFSRFGNIHSFKDQQPNLAPKITGMLLYLENSEVLQLLESSESLHGKVDEAVAVLAFWASKAAAAGLANKTPQDVHTTGEHKPKQQNISPPPQGTKQQPAVPVPDQEPLTVSHLANLSPEDREQILGQHLYSLILGQLPDLARKITGTLLQLEDSKILKLLEAPESLHTKVGHRLYRLIQDRQPDLVPKITGMLLELENFKVLQLLEASESLHGKVDEAVAVLAFWASEAAAAGLANKTPQDDHTTGEQKPEQPNIRPPLHASPGPHTPVHYTIYKNSAVKETVTYLTAVG</sequence>
<feature type="domain" description="RRM" evidence="4">
    <location>
        <begin position="11"/>
        <end position="89"/>
    </location>
</feature>
<dbReference type="CDD" id="cd12378">
    <property type="entry name" value="RRM1_I_PABPs"/>
    <property type="match status" value="1"/>
</dbReference>
<dbReference type="Pfam" id="PF00658">
    <property type="entry name" value="MLLE"/>
    <property type="match status" value="2"/>
</dbReference>
<protein>
    <submittedName>
        <fullName evidence="6">Uncharacterized protein</fullName>
    </submittedName>
</protein>
<dbReference type="FunFam" id="3.30.70.330:FF:000234">
    <property type="entry name" value="Polyadenylate-binding protein 5"/>
    <property type="match status" value="1"/>
</dbReference>
<comment type="similarity">
    <text evidence="1">Belongs to the polyadenylate-binding protein type-1 family.</text>
</comment>
<dbReference type="InterPro" id="IPR000504">
    <property type="entry name" value="RRM_dom"/>
</dbReference>
<name>A0A9Q1IKC8_SYNKA</name>
<dbReference type="OrthoDB" id="19742at2759"/>
<dbReference type="EMBL" id="JAINUF010000012">
    <property type="protein sequence ID" value="KAJ8345100.1"/>
    <property type="molecule type" value="Genomic_DNA"/>
</dbReference>
<feature type="domain" description="PABC" evidence="5">
    <location>
        <begin position="98"/>
        <end position="177"/>
    </location>
</feature>
<evidence type="ECO:0000256" key="1">
    <source>
        <dbReference type="ARBA" id="ARBA00008557"/>
    </source>
</evidence>
<comment type="caution">
    <text evidence="6">The sequence shown here is derived from an EMBL/GenBank/DDBJ whole genome shotgun (WGS) entry which is preliminary data.</text>
</comment>
<keyword evidence="2" id="KW-0694">RNA-binding</keyword>
<feature type="compositionally biased region" description="Basic and acidic residues" evidence="3">
    <location>
        <begin position="357"/>
        <end position="368"/>
    </location>
</feature>
<keyword evidence="7" id="KW-1185">Reference proteome</keyword>
<proteinExistence type="inferred from homology"/>
<evidence type="ECO:0000313" key="7">
    <source>
        <dbReference type="Proteomes" id="UP001152622"/>
    </source>
</evidence>
<dbReference type="PROSITE" id="PS51309">
    <property type="entry name" value="PABC"/>
    <property type="match status" value="2"/>
</dbReference>
<dbReference type="AlphaFoldDB" id="A0A9Q1IKC8"/>
<dbReference type="InterPro" id="IPR052084">
    <property type="entry name" value="SF3B4_spliceosome_assoc"/>
</dbReference>
<dbReference type="InterPro" id="IPR036053">
    <property type="entry name" value="PABP-dom"/>
</dbReference>
<evidence type="ECO:0000259" key="5">
    <source>
        <dbReference type="PROSITE" id="PS51309"/>
    </source>
</evidence>
<dbReference type="PROSITE" id="PS50102">
    <property type="entry name" value="RRM"/>
    <property type="match status" value="1"/>
</dbReference>
<dbReference type="InterPro" id="IPR035979">
    <property type="entry name" value="RBD_domain_sf"/>
</dbReference>
<dbReference type="SUPFAM" id="SSF54928">
    <property type="entry name" value="RNA-binding domain, RBD"/>
    <property type="match status" value="1"/>
</dbReference>
<dbReference type="GO" id="GO:0048026">
    <property type="term" value="P:positive regulation of mRNA splicing, via spliceosome"/>
    <property type="evidence" value="ECO:0007669"/>
    <property type="project" value="TreeGrafter"/>
</dbReference>
<dbReference type="InterPro" id="IPR012677">
    <property type="entry name" value="Nucleotide-bd_a/b_plait_sf"/>
</dbReference>
<feature type="region of interest" description="Disordered" evidence="3">
    <location>
        <begin position="186"/>
        <end position="222"/>
    </location>
</feature>
<evidence type="ECO:0000259" key="4">
    <source>
        <dbReference type="PROSITE" id="PS50102"/>
    </source>
</evidence>
<gene>
    <name evidence="6" type="ORF">SKAU_G00292930</name>
</gene>
<dbReference type="SMART" id="SM00517">
    <property type="entry name" value="PolyA"/>
    <property type="match status" value="3"/>
</dbReference>
<dbReference type="InterPro" id="IPR002004">
    <property type="entry name" value="PABP_HYD_C"/>
</dbReference>
<dbReference type="GO" id="GO:0071011">
    <property type="term" value="C:precatalytic spliceosome"/>
    <property type="evidence" value="ECO:0007669"/>
    <property type="project" value="TreeGrafter"/>
</dbReference>